<dbReference type="SUPFAM" id="SSF55008">
    <property type="entry name" value="HMA, heavy metal-associated domain"/>
    <property type="match status" value="2"/>
</dbReference>
<evidence type="ECO:0000256" key="3">
    <source>
        <dbReference type="ARBA" id="ARBA00006024"/>
    </source>
</evidence>
<feature type="transmembrane region" description="Helical" evidence="28">
    <location>
        <begin position="249"/>
        <end position="271"/>
    </location>
</feature>
<keyword evidence="7 28" id="KW-1003">Cell membrane</keyword>
<keyword evidence="14 28" id="KW-0547">Nucleotide-binding</keyword>
<feature type="domain" description="HMA" evidence="29">
    <location>
        <begin position="3"/>
        <end position="64"/>
    </location>
</feature>
<evidence type="ECO:0000256" key="11">
    <source>
        <dbReference type="ARBA" id="ARBA00022692"/>
    </source>
</evidence>
<dbReference type="SFLD" id="SFLDG00002">
    <property type="entry name" value="C1.7:_P-type_atpase_like"/>
    <property type="match status" value="1"/>
</dbReference>
<feature type="transmembrane region" description="Helical" evidence="28">
    <location>
        <begin position="801"/>
        <end position="822"/>
    </location>
</feature>
<name>A0AAP4FZ45_9ENTR</name>
<sequence>MSHTINLTLDGLSCGHCVKRVKESLEQRPDVERADVTVESAVVTGSASAEALIDTVKQAGYGAELSHPKAKPLTESSIPSEALTAATPELPAAHDIDDSQQLLINGMSCASCVSRVQNALQAVPGVSQARVNLAERTALIMGSASAAELVQAVEKAGYGAEAIEDDVKRRERQQETAIATMKRFRWQAIVALLVGIPVMVWGMLGDNMMVTDDNRTLWLVIGVITLGVMVFAGGHFYTSAWKSLKNRTATMDTLVALGTGAAWLYSMSVNVWPQWFPMEARHLYYEASAMIIGLINLGHMLEARARQRSSKALERLLDLTPPSARVVTDEGEISLPLAEVQPGMTLRLTTGDRVPVDGEITQGEAWLDEAMLTGEPVPQQKSAGDAVHAGTVVQDGSVLFRASAVGSHTTLSRIIRMVRQAQSSKPEIGQLADKISAIFVPVVVGIALFSAAIWYFFGPAPQIVYTLVIATTVLIIACPCALGLATPMSIISGVGRAAEFGVLVRDADALQRASTLDTLVFDKTGTLTEGKPQVVAVKTVAHSEEDALHLAAALEQGSSHPLARAILEKADSTSLPQVNNFRTLRGLGVSGEVDGQRLLLGNKALLTENGIDTSALDDELTAQASQGATPVLLAVDGKAAALFAIRDPLRADSVAALKRLHQAGYRLVMLTGDNPTTANAIAKEAGIDEVIAGVLPDGKADAIIKLQSQGRQVAMVGDGINDAPALAQADVGIAMGGGSDVAIETAAITLMRHSLMGVADALAISKATLRNMKQNLLGAFIYNSLGIPIAAGILWPLTGTLLNPVVAGAAMALSSITVVSNANRLLRFKPKE</sequence>
<dbReference type="InterPro" id="IPR008250">
    <property type="entry name" value="ATPase_P-typ_transduc_dom_A_sf"/>
</dbReference>
<dbReference type="NCBIfam" id="NF007952">
    <property type="entry name" value="PRK10671.1"/>
    <property type="match status" value="1"/>
</dbReference>
<evidence type="ECO:0000256" key="24">
    <source>
        <dbReference type="ARBA" id="ARBA00029719"/>
    </source>
</evidence>
<dbReference type="GO" id="GO:0043682">
    <property type="term" value="F:P-type divalent copper transporter activity"/>
    <property type="evidence" value="ECO:0007669"/>
    <property type="project" value="TreeGrafter"/>
</dbReference>
<evidence type="ECO:0000256" key="2">
    <source>
        <dbReference type="ARBA" id="ARBA00004496"/>
    </source>
</evidence>
<evidence type="ECO:0000256" key="27">
    <source>
        <dbReference type="ARBA" id="ARBA00080614"/>
    </source>
</evidence>
<dbReference type="SFLD" id="SFLDS00003">
    <property type="entry name" value="Haloacid_Dehalogenase"/>
    <property type="match status" value="1"/>
</dbReference>
<keyword evidence="21" id="KW-0186">Copper</keyword>
<dbReference type="InterPro" id="IPR036163">
    <property type="entry name" value="HMA_dom_sf"/>
</dbReference>
<dbReference type="GO" id="GO:0140581">
    <property type="term" value="F:P-type monovalent copper transporter activity"/>
    <property type="evidence" value="ECO:0007669"/>
    <property type="project" value="UniProtKB-EC"/>
</dbReference>
<evidence type="ECO:0000256" key="17">
    <source>
        <dbReference type="ARBA" id="ARBA00022840"/>
    </source>
</evidence>
<dbReference type="Pfam" id="PF00403">
    <property type="entry name" value="HMA"/>
    <property type="match status" value="2"/>
</dbReference>
<keyword evidence="11 28" id="KW-0812">Transmembrane</keyword>
<dbReference type="SUPFAM" id="SSF81665">
    <property type="entry name" value="Calcium ATPase, transmembrane domain M"/>
    <property type="match status" value="1"/>
</dbReference>
<keyword evidence="22" id="KW-0406">Ion transport</keyword>
<dbReference type="CDD" id="cd02094">
    <property type="entry name" value="P-type_ATPase_Cu-like"/>
    <property type="match status" value="1"/>
</dbReference>
<dbReference type="PANTHER" id="PTHR43520:SF6">
    <property type="entry name" value="COPPER-EXPORTING P-TYPE ATPASE"/>
    <property type="match status" value="1"/>
</dbReference>
<keyword evidence="9" id="KW-0997">Cell inner membrane</keyword>
<evidence type="ECO:0000256" key="25">
    <source>
        <dbReference type="ARBA" id="ARBA00033239"/>
    </source>
</evidence>
<evidence type="ECO:0000313" key="30">
    <source>
        <dbReference type="EMBL" id="MDK9366424.1"/>
    </source>
</evidence>
<evidence type="ECO:0000259" key="29">
    <source>
        <dbReference type="PROSITE" id="PS50846"/>
    </source>
</evidence>
<dbReference type="EC" id="7.2.2.8" evidence="4"/>
<evidence type="ECO:0000256" key="14">
    <source>
        <dbReference type="ARBA" id="ARBA00022741"/>
    </source>
</evidence>
<dbReference type="InterPro" id="IPR023299">
    <property type="entry name" value="ATPase_P-typ_cyto_dom_N"/>
</dbReference>
<dbReference type="GO" id="GO:0005886">
    <property type="term" value="C:plasma membrane"/>
    <property type="evidence" value="ECO:0007669"/>
    <property type="project" value="UniProtKB-SubCell"/>
</dbReference>
<dbReference type="InterPro" id="IPR006121">
    <property type="entry name" value="HMA_dom"/>
</dbReference>
<dbReference type="EMBL" id="JASSOM010000095">
    <property type="protein sequence ID" value="MDK9366424.1"/>
    <property type="molecule type" value="Genomic_DNA"/>
</dbReference>
<evidence type="ECO:0000256" key="26">
    <source>
        <dbReference type="ARBA" id="ARBA00049289"/>
    </source>
</evidence>
<dbReference type="AlphaFoldDB" id="A0AAP4FZ45"/>
<proteinExistence type="inferred from homology"/>
<feature type="transmembrane region" description="Helical" evidence="28">
    <location>
        <begin position="776"/>
        <end position="795"/>
    </location>
</feature>
<feature type="domain" description="HMA" evidence="29">
    <location>
        <begin position="98"/>
        <end position="161"/>
    </location>
</feature>
<dbReference type="SFLD" id="SFLDF00027">
    <property type="entry name" value="p-type_atpase"/>
    <property type="match status" value="1"/>
</dbReference>
<keyword evidence="16" id="KW-0187">Copper transport</keyword>
<dbReference type="PRINTS" id="PR00119">
    <property type="entry name" value="CATATPASE"/>
</dbReference>
<dbReference type="NCBIfam" id="TIGR01511">
    <property type="entry name" value="ATPase-IB1_Cu"/>
    <property type="match status" value="1"/>
</dbReference>
<evidence type="ECO:0000256" key="10">
    <source>
        <dbReference type="ARBA" id="ARBA00022553"/>
    </source>
</evidence>
<dbReference type="FunFam" id="3.30.70.100:FF:000032">
    <property type="entry name" value="Copper-exporting P-type ATPase"/>
    <property type="match status" value="1"/>
</dbReference>
<dbReference type="InterPro" id="IPR036412">
    <property type="entry name" value="HAD-like_sf"/>
</dbReference>
<keyword evidence="31" id="KW-1185">Reference proteome</keyword>
<feature type="transmembrane region" description="Helical" evidence="28">
    <location>
        <begin position="283"/>
        <end position="301"/>
    </location>
</feature>
<evidence type="ECO:0000256" key="23">
    <source>
        <dbReference type="ARBA" id="ARBA00023136"/>
    </source>
</evidence>
<dbReference type="InterPro" id="IPR017969">
    <property type="entry name" value="Heavy-metal-associated_CS"/>
</dbReference>
<dbReference type="GO" id="GO:0060003">
    <property type="term" value="P:copper ion export"/>
    <property type="evidence" value="ECO:0007669"/>
    <property type="project" value="UniProtKB-ARBA"/>
</dbReference>
<keyword evidence="8" id="KW-0963">Cytoplasm</keyword>
<comment type="similarity">
    <text evidence="3 28">Belongs to the cation transport ATPase (P-type) (TC 3.A.3) family. Type IB subfamily.</text>
</comment>
<comment type="subcellular location">
    <subcellularLocation>
        <location evidence="1">Cell inner membrane</location>
        <topology evidence="1">Multi-pass membrane protein</topology>
    </subcellularLocation>
    <subcellularLocation>
        <location evidence="28">Cell membrane</location>
    </subcellularLocation>
    <subcellularLocation>
        <location evidence="2">Cytoplasm</location>
    </subcellularLocation>
</comment>
<evidence type="ECO:0000256" key="1">
    <source>
        <dbReference type="ARBA" id="ARBA00004429"/>
    </source>
</evidence>
<dbReference type="Proteomes" id="UP001223214">
    <property type="component" value="Unassembled WGS sequence"/>
</dbReference>
<dbReference type="Gene3D" id="3.30.70.100">
    <property type="match status" value="2"/>
</dbReference>
<dbReference type="SUPFAM" id="SSF56784">
    <property type="entry name" value="HAD-like"/>
    <property type="match status" value="1"/>
</dbReference>
<keyword evidence="10" id="KW-0597">Phosphoprotein</keyword>
<dbReference type="Gene3D" id="3.40.1110.10">
    <property type="entry name" value="Calcium-transporting ATPase, cytoplasmic domain N"/>
    <property type="match status" value="1"/>
</dbReference>
<dbReference type="InterPro" id="IPR044492">
    <property type="entry name" value="P_typ_ATPase_HD_dom"/>
</dbReference>
<dbReference type="GO" id="GO:0055070">
    <property type="term" value="P:copper ion homeostasis"/>
    <property type="evidence" value="ECO:0007669"/>
    <property type="project" value="TreeGrafter"/>
</dbReference>
<dbReference type="NCBIfam" id="TIGR01494">
    <property type="entry name" value="ATPase_P-type"/>
    <property type="match status" value="1"/>
</dbReference>
<evidence type="ECO:0000256" key="20">
    <source>
        <dbReference type="ARBA" id="ARBA00022989"/>
    </source>
</evidence>
<dbReference type="Gene3D" id="3.40.50.1000">
    <property type="entry name" value="HAD superfamily/HAD-like"/>
    <property type="match status" value="1"/>
</dbReference>
<dbReference type="InterPro" id="IPR018303">
    <property type="entry name" value="ATPase_P-typ_P_site"/>
</dbReference>
<dbReference type="Pfam" id="PF00122">
    <property type="entry name" value="E1-E2_ATPase"/>
    <property type="match status" value="1"/>
</dbReference>
<reference evidence="30 31" key="1">
    <citation type="submission" date="2023-06" db="EMBL/GenBank/DDBJ databases">
        <title>Identification and characterization of antibiotic-resistant Gram-negative bacteria.</title>
        <authorList>
            <person name="Cho G.-S."/>
            <person name="Lee J."/>
            <person name="Tai E."/>
            <person name="Jeong S."/>
            <person name="Kim I."/>
            <person name="Kim B.-E."/>
            <person name="Jeong M.-I."/>
            <person name="Oh K.-K."/>
            <person name="Franz C.M.A.P."/>
        </authorList>
    </citation>
    <scope>NUCLEOTIDE SEQUENCE [LARGE SCALE GENOMIC DNA]</scope>
    <source>
        <strain evidence="30 31">V106_12</strain>
    </source>
</reference>
<gene>
    <name evidence="30" type="primary">copA</name>
    <name evidence="30" type="ORF">QQF32_24820</name>
</gene>
<accession>A0AAP4FZ45</accession>
<evidence type="ECO:0000256" key="9">
    <source>
        <dbReference type="ARBA" id="ARBA00022519"/>
    </source>
</evidence>
<dbReference type="FunFam" id="3.30.70.100:FF:000030">
    <property type="entry name" value="Copper-exporting P-type ATPase"/>
    <property type="match status" value="1"/>
</dbReference>
<keyword evidence="13" id="KW-0677">Repeat</keyword>
<evidence type="ECO:0000256" key="28">
    <source>
        <dbReference type="RuleBase" id="RU362081"/>
    </source>
</evidence>
<evidence type="ECO:0000256" key="8">
    <source>
        <dbReference type="ARBA" id="ARBA00022490"/>
    </source>
</evidence>
<dbReference type="Pfam" id="PF00702">
    <property type="entry name" value="Hydrolase"/>
    <property type="match status" value="1"/>
</dbReference>
<keyword evidence="15" id="KW-0688">Ribosomal frameshifting</keyword>
<protein>
    <recommendedName>
        <fullName evidence="5">Copper-exporting P-type ATPase</fullName>
        <ecNumber evidence="4">7.2.2.8</ecNumber>
    </recommendedName>
    <alternativeName>
        <fullName evidence="24">Copper-exporting P-type ATPase A</fullName>
    </alternativeName>
    <alternativeName>
        <fullName evidence="25">Cu(+)-exporting ATPase</fullName>
    </alternativeName>
    <alternativeName>
        <fullName evidence="27">Soluble copper chaperone CopA(Z)</fullName>
    </alternativeName>
</protein>
<evidence type="ECO:0000256" key="21">
    <source>
        <dbReference type="ARBA" id="ARBA00023008"/>
    </source>
</evidence>
<keyword evidence="19" id="KW-1278">Translocase</keyword>
<feature type="transmembrane region" description="Helical" evidence="28">
    <location>
        <begin position="435"/>
        <end position="457"/>
    </location>
</feature>
<feature type="transmembrane region" description="Helical" evidence="28">
    <location>
        <begin position="463"/>
        <end position="486"/>
    </location>
</feature>
<dbReference type="GO" id="GO:0005507">
    <property type="term" value="F:copper ion binding"/>
    <property type="evidence" value="ECO:0007669"/>
    <property type="project" value="TreeGrafter"/>
</dbReference>
<dbReference type="FunFam" id="2.70.150.10:FF:000020">
    <property type="entry name" value="Copper-exporting P-type ATPase A"/>
    <property type="match status" value="1"/>
</dbReference>
<dbReference type="GO" id="GO:0075523">
    <property type="term" value="P:viral translational frameshifting"/>
    <property type="evidence" value="ECO:0007669"/>
    <property type="project" value="UniProtKB-KW"/>
</dbReference>
<dbReference type="PROSITE" id="PS01047">
    <property type="entry name" value="HMA_1"/>
    <property type="match status" value="2"/>
</dbReference>
<dbReference type="RefSeq" id="WP_285150537.1">
    <property type="nucleotide sequence ID" value="NZ_JASSOM010000095.1"/>
</dbReference>
<dbReference type="InterPro" id="IPR001757">
    <property type="entry name" value="P_typ_ATPase"/>
</dbReference>
<keyword evidence="23 28" id="KW-0472">Membrane</keyword>
<comment type="catalytic activity">
    <reaction evidence="26">
        <text>Cu(+)(in) + ATP + H2O = Cu(+)(out) + ADP + phosphate + H(+)</text>
        <dbReference type="Rhea" id="RHEA:25792"/>
        <dbReference type="ChEBI" id="CHEBI:15377"/>
        <dbReference type="ChEBI" id="CHEBI:15378"/>
        <dbReference type="ChEBI" id="CHEBI:30616"/>
        <dbReference type="ChEBI" id="CHEBI:43474"/>
        <dbReference type="ChEBI" id="CHEBI:49552"/>
        <dbReference type="ChEBI" id="CHEBI:456216"/>
        <dbReference type="EC" id="7.2.2.8"/>
    </reaction>
</comment>
<evidence type="ECO:0000256" key="13">
    <source>
        <dbReference type="ARBA" id="ARBA00022737"/>
    </source>
</evidence>
<feature type="transmembrane region" description="Helical" evidence="28">
    <location>
        <begin position="184"/>
        <end position="204"/>
    </location>
</feature>
<evidence type="ECO:0000313" key="31">
    <source>
        <dbReference type="Proteomes" id="UP001223214"/>
    </source>
</evidence>
<evidence type="ECO:0000256" key="16">
    <source>
        <dbReference type="ARBA" id="ARBA00022796"/>
    </source>
</evidence>
<evidence type="ECO:0000256" key="18">
    <source>
        <dbReference type="ARBA" id="ARBA00022842"/>
    </source>
</evidence>
<evidence type="ECO:0000256" key="12">
    <source>
        <dbReference type="ARBA" id="ARBA00022723"/>
    </source>
</evidence>
<keyword evidence="20 28" id="KW-1133">Transmembrane helix</keyword>
<evidence type="ECO:0000256" key="7">
    <source>
        <dbReference type="ARBA" id="ARBA00022475"/>
    </source>
</evidence>
<dbReference type="PANTHER" id="PTHR43520">
    <property type="entry name" value="ATP7, ISOFORM B"/>
    <property type="match status" value="1"/>
</dbReference>
<dbReference type="NCBIfam" id="TIGR01525">
    <property type="entry name" value="ATPase-IB_hvy"/>
    <property type="match status" value="1"/>
</dbReference>
<dbReference type="InterPro" id="IPR027256">
    <property type="entry name" value="P-typ_ATPase_IB"/>
</dbReference>
<evidence type="ECO:0000256" key="15">
    <source>
        <dbReference type="ARBA" id="ARBA00022758"/>
    </source>
</evidence>
<dbReference type="GO" id="GO:0005737">
    <property type="term" value="C:cytoplasm"/>
    <property type="evidence" value="ECO:0007669"/>
    <property type="project" value="UniProtKB-SubCell"/>
</dbReference>
<evidence type="ECO:0000256" key="19">
    <source>
        <dbReference type="ARBA" id="ARBA00022967"/>
    </source>
</evidence>
<keyword evidence="17 28" id="KW-0067">ATP-binding</keyword>
<comment type="caution">
    <text evidence="30">The sequence shown here is derived from an EMBL/GenBank/DDBJ whole genome shotgun (WGS) entry which is preliminary data.</text>
</comment>
<dbReference type="FunFam" id="3.40.1110.10:FF:000036">
    <property type="entry name" value="Copper-exporting P-type ATPase"/>
    <property type="match status" value="1"/>
</dbReference>
<dbReference type="InterPro" id="IPR023298">
    <property type="entry name" value="ATPase_P-typ_TM_dom_sf"/>
</dbReference>
<keyword evidence="12 28" id="KW-0479">Metal-binding</keyword>
<organism evidence="30 31">
    <name type="scientific">Lelliottia wanjuensis</name>
    <dbReference type="NCBI Taxonomy" id="3050585"/>
    <lineage>
        <taxon>Bacteria</taxon>
        <taxon>Pseudomonadati</taxon>
        <taxon>Pseudomonadota</taxon>
        <taxon>Gammaproteobacteria</taxon>
        <taxon>Enterobacterales</taxon>
        <taxon>Enterobacteriaceae</taxon>
        <taxon>Lelliottia</taxon>
    </lineage>
</organism>
<dbReference type="GO" id="GO:0005524">
    <property type="term" value="F:ATP binding"/>
    <property type="evidence" value="ECO:0007669"/>
    <property type="project" value="UniProtKB-UniRule"/>
</dbReference>
<keyword evidence="6" id="KW-0813">Transport</keyword>
<keyword evidence="18" id="KW-0460">Magnesium</keyword>
<feature type="transmembrane region" description="Helical" evidence="28">
    <location>
        <begin position="216"/>
        <end position="237"/>
    </location>
</feature>
<dbReference type="InterPro" id="IPR059000">
    <property type="entry name" value="ATPase_P-type_domA"/>
</dbReference>
<dbReference type="PRINTS" id="PR00943">
    <property type="entry name" value="CUATPASE"/>
</dbReference>
<dbReference type="PROSITE" id="PS00154">
    <property type="entry name" value="ATPASE_E1_E2"/>
    <property type="match status" value="1"/>
</dbReference>
<evidence type="ECO:0000256" key="4">
    <source>
        <dbReference type="ARBA" id="ARBA00012517"/>
    </source>
</evidence>
<evidence type="ECO:0000256" key="6">
    <source>
        <dbReference type="ARBA" id="ARBA00022448"/>
    </source>
</evidence>
<dbReference type="InterPro" id="IPR023214">
    <property type="entry name" value="HAD_sf"/>
</dbReference>
<dbReference type="Gene3D" id="2.70.150.10">
    <property type="entry name" value="Calcium-transporting ATPase, cytoplasmic transduction domain A"/>
    <property type="match status" value="1"/>
</dbReference>
<dbReference type="GO" id="GO:0016887">
    <property type="term" value="F:ATP hydrolysis activity"/>
    <property type="evidence" value="ECO:0007669"/>
    <property type="project" value="InterPro"/>
</dbReference>
<evidence type="ECO:0000256" key="22">
    <source>
        <dbReference type="ARBA" id="ARBA00023065"/>
    </source>
</evidence>
<dbReference type="SUPFAM" id="SSF81653">
    <property type="entry name" value="Calcium ATPase, transduction domain A"/>
    <property type="match status" value="1"/>
</dbReference>
<dbReference type="PROSITE" id="PS50846">
    <property type="entry name" value="HMA_2"/>
    <property type="match status" value="2"/>
</dbReference>
<dbReference type="CDD" id="cd00371">
    <property type="entry name" value="HMA"/>
    <property type="match status" value="2"/>
</dbReference>
<evidence type="ECO:0000256" key="5">
    <source>
        <dbReference type="ARBA" id="ARBA00015102"/>
    </source>
</evidence>